<dbReference type="PROSITE" id="PS50110">
    <property type="entry name" value="RESPONSE_REGULATORY"/>
    <property type="match status" value="1"/>
</dbReference>
<feature type="modified residue" description="4-aspartylphosphate" evidence="3">
    <location>
        <position position="54"/>
    </location>
</feature>
<evidence type="ECO:0000256" key="2">
    <source>
        <dbReference type="ARBA" id="ARBA00023125"/>
    </source>
</evidence>
<evidence type="ECO:0000256" key="1">
    <source>
        <dbReference type="ARBA" id="ARBA00022553"/>
    </source>
</evidence>
<dbReference type="KEGG" id="fla:SY85_16175"/>
<dbReference type="GO" id="GO:0006355">
    <property type="term" value="P:regulation of DNA-templated transcription"/>
    <property type="evidence" value="ECO:0007669"/>
    <property type="project" value="InterPro"/>
</dbReference>
<protein>
    <recommendedName>
        <fullName evidence="8">LuxR family transcriptional regulator</fullName>
    </recommendedName>
</protein>
<dbReference type="InterPro" id="IPR000792">
    <property type="entry name" value="Tscrpt_reg_LuxR_C"/>
</dbReference>
<dbReference type="SMART" id="SM00421">
    <property type="entry name" value="HTH_LUXR"/>
    <property type="match status" value="1"/>
</dbReference>
<dbReference type="PROSITE" id="PS50043">
    <property type="entry name" value="HTH_LUXR_2"/>
    <property type="match status" value="1"/>
</dbReference>
<keyword evidence="2" id="KW-0238">DNA-binding</keyword>
<dbReference type="InterPro" id="IPR039420">
    <property type="entry name" value="WalR-like"/>
</dbReference>
<dbReference type="STRING" id="1492898.SY85_16175"/>
<evidence type="ECO:0000256" key="3">
    <source>
        <dbReference type="PROSITE-ProRule" id="PRU00169"/>
    </source>
</evidence>
<dbReference type="GO" id="GO:0000160">
    <property type="term" value="P:phosphorelay signal transduction system"/>
    <property type="evidence" value="ECO:0007669"/>
    <property type="project" value="InterPro"/>
</dbReference>
<dbReference type="Gene3D" id="3.40.50.2300">
    <property type="match status" value="1"/>
</dbReference>
<dbReference type="PANTHER" id="PTHR43214">
    <property type="entry name" value="TWO-COMPONENT RESPONSE REGULATOR"/>
    <property type="match status" value="1"/>
</dbReference>
<dbReference type="CDD" id="cd17535">
    <property type="entry name" value="REC_NarL-like"/>
    <property type="match status" value="1"/>
</dbReference>
<evidence type="ECO:0008006" key="8">
    <source>
        <dbReference type="Google" id="ProtNLM"/>
    </source>
</evidence>
<name>A0A172U2T5_9BACT</name>
<feature type="domain" description="HTH luxR-type" evidence="4">
    <location>
        <begin position="142"/>
        <end position="207"/>
    </location>
</feature>
<dbReference type="CDD" id="cd06170">
    <property type="entry name" value="LuxR_C_like"/>
    <property type="match status" value="1"/>
</dbReference>
<dbReference type="PANTHER" id="PTHR43214:SF43">
    <property type="entry name" value="TWO-COMPONENT RESPONSE REGULATOR"/>
    <property type="match status" value="1"/>
</dbReference>
<dbReference type="Proteomes" id="UP000077177">
    <property type="component" value="Chromosome"/>
</dbReference>
<dbReference type="GO" id="GO:0003677">
    <property type="term" value="F:DNA binding"/>
    <property type="evidence" value="ECO:0007669"/>
    <property type="project" value="UniProtKB-KW"/>
</dbReference>
<organism evidence="6 7">
    <name type="scientific">Flavisolibacter tropicus</name>
    <dbReference type="NCBI Taxonomy" id="1492898"/>
    <lineage>
        <taxon>Bacteria</taxon>
        <taxon>Pseudomonadati</taxon>
        <taxon>Bacteroidota</taxon>
        <taxon>Chitinophagia</taxon>
        <taxon>Chitinophagales</taxon>
        <taxon>Chitinophagaceae</taxon>
        <taxon>Flavisolibacter</taxon>
    </lineage>
</organism>
<dbReference type="EMBL" id="CP011390">
    <property type="protein sequence ID" value="ANE53542.1"/>
    <property type="molecule type" value="Genomic_DNA"/>
</dbReference>
<evidence type="ECO:0000259" key="4">
    <source>
        <dbReference type="PROSITE" id="PS50043"/>
    </source>
</evidence>
<dbReference type="SMART" id="SM00448">
    <property type="entry name" value="REC"/>
    <property type="match status" value="1"/>
</dbReference>
<dbReference type="InterPro" id="IPR001789">
    <property type="entry name" value="Sig_transdc_resp-reg_receiver"/>
</dbReference>
<dbReference type="SUPFAM" id="SSF52172">
    <property type="entry name" value="CheY-like"/>
    <property type="match status" value="1"/>
</dbReference>
<evidence type="ECO:0000313" key="6">
    <source>
        <dbReference type="EMBL" id="ANE53542.1"/>
    </source>
</evidence>
<gene>
    <name evidence="6" type="ORF">SY85_16175</name>
</gene>
<dbReference type="Pfam" id="PF00196">
    <property type="entry name" value="GerE"/>
    <property type="match status" value="1"/>
</dbReference>
<dbReference type="PRINTS" id="PR00038">
    <property type="entry name" value="HTHLUXR"/>
</dbReference>
<dbReference type="Pfam" id="PF00072">
    <property type="entry name" value="Response_reg"/>
    <property type="match status" value="1"/>
</dbReference>
<proteinExistence type="predicted"/>
<reference evidence="6 7" key="2">
    <citation type="journal article" date="2016" name="Int. J. Syst. Evol. Microbiol.">
        <title>Flavisolibacter tropicus sp. nov., isolated from tropical soil.</title>
        <authorList>
            <person name="Lee J.J."/>
            <person name="Kang M.S."/>
            <person name="Kim G.S."/>
            <person name="Lee C.S."/>
            <person name="Lim S."/>
            <person name="Lee J."/>
            <person name="Roh S.H."/>
            <person name="Kang H."/>
            <person name="Ha J.M."/>
            <person name="Bae S."/>
            <person name="Jung H.Y."/>
            <person name="Kim M.K."/>
        </authorList>
    </citation>
    <scope>NUCLEOTIDE SEQUENCE [LARGE SCALE GENOMIC DNA]</scope>
    <source>
        <strain evidence="6 7">LCS9</strain>
    </source>
</reference>
<dbReference type="InterPro" id="IPR016032">
    <property type="entry name" value="Sig_transdc_resp-reg_C-effctor"/>
</dbReference>
<sequence>MKNVLIADDHAVVRTGLKLLLQDFYQGLKIYEAGNGDEVLRQFKQHKIDLLVMDIHMTETDSIGLVELISIKYPKTYTLVFSMLPEKIYGKRMLKAGARGYLPKESSLDELKKAFDLVLQHKTYLSQDFIEILAGHVSTDNTLNPFETLSHREFEIVNLLLSGLSINAIAQTLNLKPSTVGTYKTRVFEKLKIKSVFELKDLAMLFNFNHHSIDY</sequence>
<dbReference type="InterPro" id="IPR058245">
    <property type="entry name" value="NreC/VraR/RcsB-like_REC"/>
</dbReference>
<evidence type="ECO:0000313" key="7">
    <source>
        <dbReference type="Proteomes" id="UP000077177"/>
    </source>
</evidence>
<keyword evidence="7" id="KW-1185">Reference proteome</keyword>
<evidence type="ECO:0000259" key="5">
    <source>
        <dbReference type="PROSITE" id="PS50110"/>
    </source>
</evidence>
<dbReference type="SUPFAM" id="SSF46894">
    <property type="entry name" value="C-terminal effector domain of the bipartite response regulators"/>
    <property type="match status" value="1"/>
</dbReference>
<keyword evidence="1 3" id="KW-0597">Phosphoprotein</keyword>
<dbReference type="InterPro" id="IPR011006">
    <property type="entry name" value="CheY-like_superfamily"/>
</dbReference>
<reference evidence="7" key="1">
    <citation type="submission" date="2015-01" db="EMBL/GenBank/DDBJ databases">
        <title>Flavisolibacter sp./LCS9/ whole genome sequencing.</title>
        <authorList>
            <person name="Kim M.K."/>
            <person name="Srinivasan S."/>
            <person name="Lee J.-J."/>
        </authorList>
    </citation>
    <scope>NUCLEOTIDE SEQUENCE [LARGE SCALE GENOMIC DNA]</scope>
    <source>
        <strain evidence="7">LCS9</strain>
    </source>
</reference>
<accession>A0A172U2T5</accession>
<dbReference type="AlphaFoldDB" id="A0A172U2T5"/>
<feature type="domain" description="Response regulatory" evidence="5">
    <location>
        <begin position="3"/>
        <end position="119"/>
    </location>
</feature>